<organism evidence="9 10">
    <name type="scientific">Sungkyunkwania multivorans</name>
    <dbReference type="NCBI Taxonomy" id="1173618"/>
    <lineage>
        <taxon>Bacteria</taxon>
        <taxon>Pseudomonadati</taxon>
        <taxon>Bacteroidota</taxon>
        <taxon>Flavobacteriia</taxon>
        <taxon>Flavobacteriales</taxon>
        <taxon>Flavobacteriaceae</taxon>
        <taxon>Sungkyunkwania</taxon>
    </lineage>
</organism>
<dbReference type="Pfam" id="PF02586">
    <property type="entry name" value="SRAP"/>
    <property type="match status" value="1"/>
</dbReference>
<name>A0ABW3D0M7_9FLAO</name>
<evidence type="ECO:0000256" key="7">
    <source>
        <dbReference type="ARBA" id="ARBA00023239"/>
    </source>
</evidence>
<dbReference type="PANTHER" id="PTHR13604">
    <property type="entry name" value="DC12-RELATED"/>
    <property type="match status" value="1"/>
</dbReference>
<keyword evidence="4 8" id="KW-0378">Hydrolase</keyword>
<dbReference type="EC" id="3.4.-.-" evidence="8"/>
<dbReference type="PANTHER" id="PTHR13604:SF0">
    <property type="entry name" value="ABASIC SITE PROCESSING PROTEIN HMCES"/>
    <property type="match status" value="1"/>
</dbReference>
<dbReference type="InterPro" id="IPR036590">
    <property type="entry name" value="SRAP-like"/>
</dbReference>
<evidence type="ECO:0000256" key="1">
    <source>
        <dbReference type="ARBA" id="ARBA00008136"/>
    </source>
</evidence>
<evidence type="ECO:0000256" key="8">
    <source>
        <dbReference type="RuleBase" id="RU364100"/>
    </source>
</evidence>
<evidence type="ECO:0000256" key="3">
    <source>
        <dbReference type="ARBA" id="ARBA00022763"/>
    </source>
</evidence>
<keyword evidence="10" id="KW-1185">Reference proteome</keyword>
<dbReference type="EMBL" id="JBHTJH010000008">
    <property type="protein sequence ID" value="MFD0862516.1"/>
    <property type="molecule type" value="Genomic_DNA"/>
</dbReference>
<keyword evidence="7" id="KW-0456">Lyase</keyword>
<dbReference type="Proteomes" id="UP001596978">
    <property type="component" value="Unassembled WGS sequence"/>
</dbReference>
<keyword evidence="5" id="KW-0190">Covalent protein-DNA linkage</keyword>
<evidence type="ECO:0000313" key="10">
    <source>
        <dbReference type="Proteomes" id="UP001596978"/>
    </source>
</evidence>
<keyword evidence="6" id="KW-0238">DNA-binding</keyword>
<dbReference type="SUPFAM" id="SSF143081">
    <property type="entry name" value="BB1717-like"/>
    <property type="match status" value="1"/>
</dbReference>
<keyword evidence="2 8" id="KW-0645">Protease</keyword>
<comment type="similarity">
    <text evidence="1 8">Belongs to the SOS response-associated peptidase family.</text>
</comment>
<dbReference type="InterPro" id="IPR003738">
    <property type="entry name" value="SRAP"/>
</dbReference>
<evidence type="ECO:0000256" key="5">
    <source>
        <dbReference type="ARBA" id="ARBA00023124"/>
    </source>
</evidence>
<reference evidence="10" key="1">
    <citation type="journal article" date="2019" name="Int. J. Syst. Evol. Microbiol.">
        <title>The Global Catalogue of Microorganisms (GCM) 10K type strain sequencing project: providing services to taxonomists for standard genome sequencing and annotation.</title>
        <authorList>
            <consortium name="The Broad Institute Genomics Platform"/>
            <consortium name="The Broad Institute Genome Sequencing Center for Infectious Disease"/>
            <person name="Wu L."/>
            <person name="Ma J."/>
        </authorList>
    </citation>
    <scope>NUCLEOTIDE SEQUENCE [LARGE SCALE GENOMIC DNA]</scope>
    <source>
        <strain evidence="10">CCUG 62952</strain>
    </source>
</reference>
<evidence type="ECO:0000256" key="6">
    <source>
        <dbReference type="ARBA" id="ARBA00023125"/>
    </source>
</evidence>
<comment type="caution">
    <text evidence="9">The sequence shown here is derived from an EMBL/GenBank/DDBJ whole genome shotgun (WGS) entry which is preliminary data.</text>
</comment>
<evidence type="ECO:0000313" key="9">
    <source>
        <dbReference type="EMBL" id="MFD0862516.1"/>
    </source>
</evidence>
<dbReference type="RefSeq" id="WP_386407658.1">
    <property type="nucleotide sequence ID" value="NZ_JBHTJH010000008.1"/>
</dbReference>
<protein>
    <recommendedName>
        <fullName evidence="8">Abasic site processing protein</fullName>
        <ecNumber evidence="8">3.4.-.-</ecNumber>
    </recommendedName>
</protein>
<evidence type="ECO:0000256" key="4">
    <source>
        <dbReference type="ARBA" id="ARBA00022801"/>
    </source>
</evidence>
<proteinExistence type="inferred from homology"/>
<dbReference type="Gene3D" id="3.90.1680.10">
    <property type="entry name" value="SOS response associated peptidase-like"/>
    <property type="match status" value="1"/>
</dbReference>
<gene>
    <name evidence="9" type="ORF">ACFQ1M_09885</name>
</gene>
<sequence length="251" mass="29390">MCYHVSNKRSAREMEDAFDARFEDPGVYQPFFHMSGFEHGYLYGIIQEDASLIEPMRWGFVEMQAANDAYYDHRIEEVEDIEGYWRKKGGYSLNGQAERVFDYYVTAEAIRHRRCIIPVTGFYESRHVGKNKYPYHIGPKDFPYLALAGIYNEYDTGFFTCKILTAPANPLMEEIHNSKKRQPVMLHPDNWQRYLESSLSDQQIREVLFTDTNQELEAYTVTKNVTNSRVHSNTAKSVERLEYPELSKGLF</sequence>
<dbReference type="GO" id="GO:0016787">
    <property type="term" value="F:hydrolase activity"/>
    <property type="evidence" value="ECO:0007669"/>
    <property type="project" value="UniProtKB-KW"/>
</dbReference>
<keyword evidence="3" id="KW-0227">DNA damage</keyword>
<accession>A0ABW3D0M7</accession>
<evidence type="ECO:0000256" key="2">
    <source>
        <dbReference type="ARBA" id="ARBA00022670"/>
    </source>
</evidence>